<evidence type="ECO:0000259" key="9">
    <source>
        <dbReference type="SMART" id="SM00977"/>
    </source>
</evidence>
<accession>A0A7C5V5U3</accession>
<comment type="domain">
    <text evidence="8">The N-terminal region contains the highly conserved SGGXDS motif, predicted to be a P-loop motif involved in ATP binding.</text>
</comment>
<evidence type="ECO:0000256" key="4">
    <source>
        <dbReference type="ARBA" id="ARBA00022694"/>
    </source>
</evidence>
<evidence type="ECO:0000256" key="6">
    <source>
        <dbReference type="ARBA" id="ARBA00022840"/>
    </source>
</evidence>
<keyword evidence="2 8" id="KW-0963">Cytoplasm</keyword>
<protein>
    <recommendedName>
        <fullName evidence="8">tRNA(Ile)-lysidine synthase</fullName>
        <ecNumber evidence="8">6.3.4.19</ecNumber>
    </recommendedName>
    <alternativeName>
        <fullName evidence="8">tRNA(Ile)-2-lysyl-cytidine synthase</fullName>
    </alternativeName>
    <alternativeName>
        <fullName evidence="8">tRNA(Ile)-lysidine synthetase</fullName>
    </alternativeName>
</protein>
<dbReference type="GO" id="GO:0005737">
    <property type="term" value="C:cytoplasm"/>
    <property type="evidence" value="ECO:0007669"/>
    <property type="project" value="UniProtKB-SubCell"/>
</dbReference>
<dbReference type="InterPro" id="IPR012796">
    <property type="entry name" value="Lysidine-tRNA-synth_C"/>
</dbReference>
<comment type="caution">
    <text evidence="10">The sequence shown here is derived from an EMBL/GenBank/DDBJ whole genome shotgun (WGS) entry which is preliminary data.</text>
</comment>
<dbReference type="Gene3D" id="1.20.59.20">
    <property type="match status" value="1"/>
</dbReference>
<evidence type="ECO:0000313" key="10">
    <source>
        <dbReference type="EMBL" id="HHS02085.1"/>
    </source>
</evidence>
<dbReference type="InterPro" id="IPR012795">
    <property type="entry name" value="tRNA_Ile_lys_synt_N"/>
</dbReference>
<keyword evidence="3 8" id="KW-0436">Ligase</keyword>
<name>A0A7C5V5U3_9FIRM</name>
<keyword evidence="6 8" id="KW-0067">ATP-binding</keyword>
<dbReference type="Pfam" id="PF11734">
    <property type="entry name" value="TilS_C"/>
    <property type="match status" value="1"/>
</dbReference>
<evidence type="ECO:0000256" key="7">
    <source>
        <dbReference type="ARBA" id="ARBA00048539"/>
    </source>
</evidence>
<organism evidence="10">
    <name type="scientific">Caldicellulosiruptor owensensis</name>
    <dbReference type="NCBI Taxonomy" id="55205"/>
    <lineage>
        <taxon>Bacteria</taxon>
        <taxon>Bacillati</taxon>
        <taxon>Bacillota</taxon>
        <taxon>Bacillota incertae sedis</taxon>
        <taxon>Caldicellulosiruptorales</taxon>
        <taxon>Caldicellulosiruptoraceae</taxon>
        <taxon>Caldicellulosiruptor</taxon>
    </lineage>
</organism>
<comment type="function">
    <text evidence="8">Ligates lysine onto the cytidine present at position 34 of the AUA codon-specific tRNA(Ile) that contains the anticodon CAU, in an ATP-dependent manner. Cytidine is converted to lysidine, thus changing the amino acid specificity of the tRNA from methionine to isoleucine.</text>
</comment>
<keyword evidence="5 8" id="KW-0547">Nucleotide-binding</keyword>
<dbReference type="PANTHER" id="PTHR43033:SF1">
    <property type="entry name" value="TRNA(ILE)-LYSIDINE SYNTHASE-RELATED"/>
    <property type="match status" value="1"/>
</dbReference>
<dbReference type="InterPro" id="IPR011063">
    <property type="entry name" value="TilS/TtcA_N"/>
</dbReference>
<dbReference type="HAMAP" id="MF_01161">
    <property type="entry name" value="tRNA_Ile_lys_synt"/>
    <property type="match status" value="1"/>
</dbReference>
<dbReference type="SMART" id="SM00977">
    <property type="entry name" value="TilS_C"/>
    <property type="match status" value="1"/>
</dbReference>
<dbReference type="GO" id="GO:0006400">
    <property type="term" value="P:tRNA modification"/>
    <property type="evidence" value="ECO:0007669"/>
    <property type="project" value="UniProtKB-UniRule"/>
</dbReference>
<reference evidence="10" key="1">
    <citation type="journal article" date="2020" name="mSystems">
        <title>Genome- and Community-Level Interaction Insights into Carbon Utilization and Element Cycling Functions of Hydrothermarchaeota in Hydrothermal Sediment.</title>
        <authorList>
            <person name="Zhou Z."/>
            <person name="Liu Y."/>
            <person name="Xu W."/>
            <person name="Pan J."/>
            <person name="Luo Z.H."/>
            <person name="Li M."/>
        </authorList>
    </citation>
    <scope>NUCLEOTIDE SEQUENCE [LARGE SCALE GENOMIC DNA]</scope>
    <source>
        <strain evidence="10">SpSt-102</strain>
    </source>
</reference>
<feature type="binding site" evidence="8">
    <location>
        <begin position="28"/>
        <end position="33"/>
    </location>
    <ligand>
        <name>ATP</name>
        <dbReference type="ChEBI" id="CHEBI:30616"/>
    </ligand>
</feature>
<evidence type="ECO:0000256" key="8">
    <source>
        <dbReference type="HAMAP-Rule" id="MF_01161"/>
    </source>
</evidence>
<comment type="similarity">
    <text evidence="8">Belongs to the tRNA(Ile)-lysidine synthase family.</text>
</comment>
<dbReference type="GO" id="GO:0032267">
    <property type="term" value="F:tRNA(Ile)-lysidine synthase activity"/>
    <property type="evidence" value="ECO:0007669"/>
    <property type="project" value="UniProtKB-EC"/>
</dbReference>
<sequence length="458" mass="54021">MDLLEKVKSNIEKYGMLKKGFKVLIGCSGGVDSMVLLDCMYRLKDEYNLDITVAHLNHMLRPEADDDEKFVIEMCKRYNIKCITRKVDITKLKKEKKLSEEEAGRSARYSFFYEIAQKLCIDRILLGHNKNDVVETFFLNLFRGSSLEGLASIPPVRDIIARPLINISREEIEEFARVNNIPFVVDKTNYSLKYKRNIVRNEILPLIKERFGESVVSTIFRTIEVIREENDQIEELAHNFFQECVQKEDFYYILNIEKAKNLPVFLQRRIIKMILECFNSSISYDMLKEIEELFSLSSGKKKVYKDLIIEKQNNSLVFYKKTEESSFCFEICLGKEHQIFYKNFKFNIKTTHQIENQKSIYVDAQQIAENKIFLRTRKDGDFIYLKAGKKKLKEWFIDKKLPRRWRDSVLLLAKDSEVIAIFDIYSNIVTINQKYKIKPDTKTFLEIRFTKVEGDGLQ</sequence>
<comment type="subcellular location">
    <subcellularLocation>
        <location evidence="1 8">Cytoplasm</location>
    </subcellularLocation>
</comment>
<dbReference type="NCBIfam" id="TIGR02433">
    <property type="entry name" value="lysidine_TilS_C"/>
    <property type="match status" value="1"/>
</dbReference>
<gene>
    <name evidence="8 10" type="primary">tilS</name>
    <name evidence="10" type="ORF">ENL71_06205</name>
</gene>
<dbReference type="InterPro" id="IPR012094">
    <property type="entry name" value="tRNA_Ile_lys_synt"/>
</dbReference>
<dbReference type="InterPro" id="IPR014729">
    <property type="entry name" value="Rossmann-like_a/b/a_fold"/>
</dbReference>
<dbReference type="GO" id="GO:0005524">
    <property type="term" value="F:ATP binding"/>
    <property type="evidence" value="ECO:0007669"/>
    <property type="project" value="UniProtKB-UniRule"/>
</dbReference>
<feature type="domain" description="Lysidine-tRNA(Ile) synthetase C-terminal" evidence="9">
    <location>
        <begin position="372"/>
        <end position="437"/>
    </location>
</feature>
<evidence type="ECO:0000256" key="1">
    <source>
        <dbReference type="ARBA" id="ARBA00004496"/>
    </source>
</evidence>
<dbReference type="CDD" id="cd01992">
    <property type="entry name" value="TilS_N"/>
    <property type="match status" value="1"/>
</dbReference>
<evidence type="ECO:0000256" key="2">
    <source>
        <dbReference type="ARBA" id="ARBA00022490"/>
    </source>
</evidence>
<dbReference type="EC" id="6.3.4.19" evidence="8"/>
<evidence type="ECO:0000256" key="3">
    <source>
        <dbReference type="ARBA" id="ARBA00022598"/>
    </source>
</evidence>
<dbReference type="PANTHER" id="PTHR43033">
    <property type="entry name" value="TRNA(ILE)-LYSIDINE SYNTHASE-RELATED"/>
    <property type="match status" value="1"/>
</dbReference>
<dbReference type="EMBL" id="DRUZ01000079">
    <property type="protein sequence ID" value="HHS02085.1"/>
    <property type="molecule type" value="Genomic_DNA"/>
</dbReference>
<dbReference type="SUPFAM" id="SSF82829">
    <property type="entry name" value="MesJ substrate recognition domain-like"/>
    <property type="match status" value="1"/>
</dbReference>
<dbReference type="NCBIfam" id="TIGR02432">
    <property type="entry name" value="lysidine_TilS_N"/>
    <property type="match status" value="1"/>
</dbReference>
<dbReference type="SUPFAM" id="SSF56037">
    <property type="entry name" value="PheT/TilS domain"/>
    <property type="match status" value="1"/>
</dbReference>
<keyword evidence="4 8" id="KW-0819">tRNA processing</keyword>
<dbReference type="Pfam" id="PF01171">
    <property type="entry name" value="ATP_bind_3"/>
    <property type="match status" value="1"/>
</dbReference>
<dbReference type="AlphaFoldDB" id="A0A7C5V5U3"/>
<comment type="catalytic activity">
    <reaction evidence="7 8">
        <text>cytidine(34) in tRNA(Ile2) + L-lysine + ATP = lysidine(34) in tRNA(Ile2) + AMP + diphosphate + H(+)</text>
        <dbReference type="Rhea" id="RHEA:43744"/>
        <dbReference type="Rhea" id="RHEA-COMP:10625"/>
        <dbReference type="Rhea" id="RHEA-COMP:10670"/>
        <dbReference type="ChEBI" id="CHEBI:15378"/>
        <dbReference type="ChEBI" id="CHEBI:30616"/>
        <dbReference type="ChEBI" id="CHEBI:32551"/>
        <dbReference type="ChEBI" id="CHEBI:33019"/>
        <dbReference type="ChEBI" id="CHEBI:82748"/>
        <dbReference type="ChEBI" id="CHEBI:83665"/>
        <dbReference type="ChEBI" id="CHEBI:456215"/>
        <dbReference type="EC" id="6.3.4.19"/>
    </reaction>
</comment>
<dbReference type="Gene3D" id="3.40.50.620">
    <property type="entry name" value="HUPs"/>
    <property type="match status" value="1"/>
</dbReference>
<evidence type="ECO:0000256" key="5">
    <source>
        <dbReference type="ARBA" id="ARBA00022741"/>
    </source>
</evidence>
<dbReference type="SUPFAM" id="SSF52402">
    <property type="entry name" value="Adenine nucleotide alpha hydrolases-like"/>
    <property type="match status" value="1"/>
</dbReference>
<proteinExistence type="inferred from homology"/>